<evidence type="ECO:0000313" key="1">
    <source>
        <dbReference type="EMBL" id="UOQ69437.1"/>
    </source>
</evidence>
<keyword evidence="1" id="KW-0614">Plasmid</keyword>
<dbReference type="EMBL" id="CP095066">
    <property type="protein sequence ID" value="UOQ69437.1"/>
    <property type="molecule type" value="Genomic_DNA"/>
</dbReference>
<proteinExistence type="predicted"/>
<dbReference type="RefSeq" id="WP_245127199.1">
    <property type="nucleotide sequence ID" value="NZ_CP095066.1"/>
</dbReference>
<sequence length="336" mass="37954">MEILAMDLLNASPILLDLQAKIQAFDVSESLYLRSFSDQDLVHSSDAKHPVNALGIKEEHLPKILQLLGVRSLTLNAQHDLSALANLNVEIPENAASEQHQWYYLRSEAVITELALLLLNCRTIAFDDWSKVAAASDLWDGLLTDVIHPLGKTNLEFIFYLGDLQHKLSFEVDEALDIISGFSRHGQVTLALDEKEAINLWMVLNGVHPDTPTTKQSYPDLKKKYFSIFRTMRITRLLIYSAYDTLLFTSQKQFVLARKRVAPNVELAPEARQNFIAGFSFGMLLRLDIAHCIALGLIVFGSYGEVETSPAPEDLLAYIDRWQEDLQKPDSIHLYD</sequence>
<protein>
    <submittedName>
        <fullName evidence="1">Uncharacterized protein</fullName>
    </submittedName>
</protein>
<reference evidence="1" key="1">
    <citation type="submission" date="2022-04" db="EMBL/GenBank/DDBJ databases">
        <title>Hymenobacter sp. isolated from the air.</title>
        <authorList>
            <person name="Won M."/>
            <person name="Lee C.-M."/>
            <person name="Woen H.-Y."/>
            <person name="Kwon S.-W."/>
        </authorList>
    </citation>
    <scope>NUCLEOTIDE SEQUENCE</scope>
    <source>
        <strain evidence="1">5420S-77</strain>
        <plasmid evidence="1">unnamed5</plasmid>
    </source>
</reference>
<organism evidence="1 2">
    <name type="scientific">Hymenobacter volaticus</name>
    <dbReference type="NCBI Taxonomy" id="2932254"/>
    <lineage>
        <taxon>Bacteria</taxon>
        <taxon>Pseudomonadati</taxon>
        <taxon>Bacteroidota</taxon>
        <taxon>Cytophagia</taxon>
        <taxon>Cytophagales</taxon>
        <taxon>Hymenobacteraceae</taxon>
        <taxon>Hymenobacter</taxon>
    </lineage>
</organism>
<gene>
    <name evidence="1" type="ORF">MUN86_28550</name>
</gene>
<keyword evidence="2" id="KW-1185">Reference proteome</keyword>
<name>A0ABY4GF14_9BACT</name>
<evidence type="ECO:0000313" key="2">
    <source>
        <dbReference type="Proteomes" id="UP000830401"/>
    </source>
</evidence>
<accession>A0ABY4GF14</accession>
<dbReference type="Proteomes" id="UP000830401">
    <property type="component" value="Plasmid unnamed5"/>
</dbReference>
<geneLocation type="plasmid" evidence="1 2">
    <name>unnamed5</name>
</geneLocation>